<dbReference type="FunFam" id="2.30.38.10:FF:000001">
    <property type="entry name" value="Non-ribosomal peptide synthetase PvdI"/>
    <property type="match status" value="1"/>
</dbReference>
<evidence type="ECO:0000256" key="2">
    <source>
        <dbReference type="ARBA" id="ARBA00006432"/>
    </source>
</evidence>
<dbReference type="FunFam" id="3.40.50.980:FF:000002">
    <property type="entry name" value="Enterobactin synthetase component F"/>
    <property type="match status" value="2"/>
</dbReference>
<dbReference type="RefSeq" id="WP_089266718.1">
    <property type="nucleotide sequence ID" value="NZ_FZOL01000038.1"/>
</dbReference>
<dbReference type="CDD" id="cd05930">
    <property type="entry name" value="A_NRPS"/>
    <property type="match status" value="2"/>
</dbReference>
<dbReference type="InterPro" id="IPR023213">
    <property type="entry name" value="CAT-like_dom_sf"/>
</dbReference>
<dbReference type="GO" id="GO:0009366">
    <property type="term" value="C:enterobactin synthetase complex"/>
    <property type="evidence" value="ECO:0007669"/>
    <property type="project" value="TreeGrafter"/>
</dbReference>
<evidence type="ECO:0000313" key="8">
    <source>
        <dbReference type="Proteomes" id="UP000198407"/>
    </source>
</evidence>
<protein>
    <submittedName>
        <fullName evidence="7">Non-ribosomal peptide synthase domain TIGR01720/amino acid adenylation domain-containing protein</fullName>
    </submittedName>
</protein>
<dbReference type="Gene3D" id="2.30.38.10">
    <property type="entry name" value="Luciferase, Domain 3"/>
    <property type="match status" value="2"/>
</dbReference>
<dbReference type="InterPro" id="IPR036736">
    <property type="entry name" value="ACP-like_sf"/>
</dbReference>
<comment type="similarity">
    <text evidence="2">Belongs to the ATP-dependent AMP-binding enzyme family.</text>
</comment>
<dbReference type="OrthoDB" id="9757559at2"/>
<dbReference type="CDD" id="cd17643">
    <property type="entry name" value="A_NRPS_Cytc1-like"/>
    <property type="match status" value="2"/>
</dbReference>
<dbReference type="SUPFAM" id="SSF56801">
    <property type="entry name" value="Acetyl-CoA synthetase-like"/>
    <property type="match status" value="4"/>
</dbReference>
<dbReference type="GO" id="GO:0005829">
    <property type="term" value="C:cytosol"/>
    <property type="evidence" value="ECO:0007669"/>
    <property type="project" value="TreeGrafter"/>
</dbReference>
<feature type="domain" description="Carrier" evidence="6">
    <location>
        <begin position="3521"/>
        <end position="3596"/>
    </location>
</feature>
<evidence type="ECO:0000256" key="5">
    <source>
        <dbReference type="ARBA" id="ARBA00022737"/>
    </source>
</evidence>
<gene>
    <name evidence="7" type="ORF">SAMN05444352_1384</name>
</gene>
<dbReference type="Gene3D" id="3.40.50.12780">
    <property type="entry name" value="N-terminal domain of ligase-like"/>
    <property type="match status" value="2"/>
</dbReference>
<dbReference type="CDD" id="cd19534">
    <property type="entry name" value="E_NRPS"/>
    <property type="match status" value="1"/>
</dbReference>
<dbReference type="NCBIfam" id="NF003417">
    <property type="entry name" value="PRK04813.1"/>
    <property type="match status" value="4"/>
</dbReference>
<dbReference type="InterPro" id="IPR006162">
    <property type="entry name" value="Ppantetheine_attach_site"/>
</dbReference>
<dbReference type="SUPFAM" id="SSF47336">
    <property type="entry name" value="ACP-like"/>
    <property type="match status" value="4"/>
</dbReference>
<comment type="cofactor">
    <cofactor evidence="1">
        <name>pantetheine 4'-phosphate</name>
        <dbReference type="ChEBI" id="CHEBI:47942"/>
    </cofactor>
</comment>
<dbReference type="InterPro" id="IPR020845">
    <property type="entry name" value="AMP-binding_CS"/>
</dbReference>
<evidence type="ECO:0000256" key="3">
    <source>
        <dbReference type="ARBA" id="ARBA00022450"/>
    </source>
</evidence>
<dbReference type="GO" id="GO:0043041">
    <property type="term" value="P:amino acid activation for nonribosomal peptide biosynthetic process"/>
    <property type="evidence" value="ECO:0007669"/>
    <property type="project" value="TreeGrafter"/>
</dbReference>
<dbReference type="GO" id="GO:0047527">
    <property type="term" value="F:2,3-dihydroxybenzoate-serine ligase activity"/>
    <property type="evidence" value="ECO:0007669"/>
    <property type="project" value="TreeGrafter"/>
</dbReference>
<dbReference type="GO" id="GO:0031177">
    <property type="term" value="F:phosphopantetheine binding"/>
    <property type="evidence" value="ECO:0007669"/>
    <property type="project" value="InterPro"/>
</dbReference>
<dbReference type="InterPro" id="IPR042099">
    <property type="entry name" value="ANL_N_sf"/>
</dbReference>
<keyword evidence="4" id="KW-0597">Phosphoprotein</keyword>
<name>A0A239LM82_9PSED</name>
<dbReference type="InterPro" id="IPR045851">
    <property type="entry name" value="AMP-bd_C_sf"/>
</dbReference>
<dbReference type="NCBIfam" id="NF004282">
    <property type="entry name" value="PRK05691.1"/>
    <property type="match status" value="6"/>
</dbReference>
<reference evidence="8" key="1">
    <citation type="submission" date="2017-06" db="EMBL/GenBank/DDBJ databases">
        <authorList>
            <person name="Varghese N."/>
            <person name="Submissions S."/>
        </authorList>
    </citation>
    <scope>NUCLEOTIDE SEQUENCE [LARGE SCALE GENOMIC DNA]</scope>
    <source>
        <strain evidence="8">DSM 22348</strain>
    </source>
</reference>
<dbReference type="PROSITE" id="PS50075">
    <property type="entry name" value="CARRIER"/>
    <property type="match status" value="4"/>
</dbReference>
<dbReference type="CDD" id="cd19531">
    <property type="entry name" value="LCL_NRPS-like"/>
    <property type="match status" value="3"/>
</dbReference>
<dbReference type="InterPro" id="IPR009081">
    <property type="entry name" value="PP-bd_ACP"/>
</dbReference>
<dbReference type="PANTHER" id="PTHR45527:SF14">
    <property type="entry name" value="PLIPASTATIN SYNTHASE SUBUNIT B"/>
    <property type="match status" value="1"/>
</dbReference>
<dbReference type="Gene3D" id="3.30.559.30">
    <property type="entry name" value="Nonribosomal peptide synthetase, condensation domain"/>
    <property type="match status" value="5"/>
</dbReference>
<dbReference type="FunFam" id="3.40.50.980:FF:000001">
    <property type="entry name" value="Non-ribosomal peptide synthetase"/>
    <property type="match status" value="3"/>
</dbReference>
<dbReference type="PROSITE" id="PS00455">
    <property type="entry name" value="AMP_BINDING"/>
    <property type="match status" value="4"/>
</dbReference>
<proteinExistence type="inferred from homology"/>
<feature type="domain" description="Carrier" evidence="6">
    <location>
        <begin position="4577"/>
        <end position="4652"/>
    </location>
</feature>
<dbReference type="InterPro" id="IPR020806">
    <property type="entry name" value="PKS_PP-bd"/>
</dbReference>
<dbReference type="GO" id="GO:0009239">
    <property type="term" value="P:enterobactin biosynthetic process"/>
    <property type="evidence" value="ECO:0007669"/>
    <property type="project" value="TreeGrafter"/>
</dbReference>
<dbReference type="PANTHER" id="PTHR45527">
    <property type="entry name" value="NONRIBOSOMAL PEPTIDE SYNTHETASE"/>
    <property type="match status" value="1"/>
</dbReference>
<dbReference type="InterPro" id="IPR000873">
    <property type="entry name" value="AMP-dep_synth/lig_dom"/>
</dbReference>
<dbReference type="CDD" id="cd19543">
    <property type="entry name" value="DCL_NRPS"/>
    <property type="match status" value="1"/>
</dbReference>
<dbReference type="FunFam" id="3.30.559.10:FF:000012">
    <property type="entry name" value="Non-ribosomal peptide synthetase"/>
    <property type="match status" value="3"/>
</dbReference>
<keyword evidence="8" id="KW-1185">Reference proteome</keyword>
<evidence type="ECO:0000313" key="7">
    <source>
        <dbReference type="EMBL" id="SNT30933.1"/>
    </source>
</evidence>
<feature type="domain" description="Carrier" evidence="6">
    <location>
        <begin position="2481"/>
        <end position="2556"/>
    </location>
</feature>
<evidence type="ECO:0000259" key="6">
    <source>
        <dbReference type="PROSITE" id="PS50075"/>
    </source>
</evidence>
<dbReference type="EMBL" id="FZOL01000038">
    <property type="protein sequence ID" value="SNT30933.1"/>
    <property type="molecule type" value="Genomic_DNA"/>
</dbReference>
<dbReference type="PROSITE" id="PS00012">
    <property type="entry name" value="PHOSPHOPANTETHEINE"/>
    <property type="match status" value="4"/>
</dbReference>
<evidence type="ECO:0000256" key="4">
    <source>
        <dbReference type="ARBA" id="ARBA00022553"/>
    </source>
</evidence>
<dbReference type="InterPro" id="IPR025110">
    <property type="entry name" value="AMP-bd_C"/>
</dbReference>
<dbReference type="Gene3D" id="1.10.1200.10">
    <property type="entry name" value="ACP-like"/>
    <property type="match status" value="4"/>
</dbReference>
<dbReference type="Pfam" id="PF13193">
    <property type="entry name" value="AMP-binding_C"/>
    <property type="match status" value="4"/>
</dbReference>
<dbReference type="InterPro" id="IPR001242">
    <property type="entry name" value="Condensation_dom"/>
</dbReference>
<dbReference type="Pfam" id="PF00668">
    <property type="entry name" value="Condensation"/>
    <property type="match status" value="5"/>
</dbReference>
<dbReference type="SMART" id="SM00823">
    <property type="entry name" value="PKS_PP"/>
    <property type="match status" value="4"/>
</dbReference>
<dbReference type="FunFam" id="3.40.50.12780:FF:000012">
    <property type="entry name" value="Non-ribosomal peptide synthetase"/>
    <property type="match status" value="2"/>
</dbReference>
<feature type="domain" description="Carrier" evidence="6">
    <location>
        <begin position="1002"/>
        <end position="1076"/>
    </location>
</feature>
<dbReference type="FunFam" id="1.10.1200.10:FF:000005">
    <property type="entry name" value="Nonribosomal peptide synthetase 1"/>
    <property type="match status" value="4"/>
</dbReference>
<dbReference type="InterPro" id="IPR010060">
    <property type="entry name" value="NRPS_synth"/>
</dbReference>
<keyword evidence="3" id="KW-0596">Phosphopantetheine</keyword>
<dbReference type="Gene3D" id="3.40.50.980">
    <property type="match status" value="4"/>
</dbReference>
<dbReference type="Gene3D" id="3.30.559.10">
    <property type="entry name" value="Chloramphenicol acetyltransferase-like domain"/>
    <property type="match status" value="5"/>
</dbReference>
<dbReference type="STRING" id="1215104.GCA_000730585_00407"/>
<dbReference type="Gene3D" id="3.30.300.30">
    <property type="match status" value="4"/>
</dbReference>
<keyword evidence="5" id="KW-0677">Repeat</keyword>
<dbReference type="Pfam" id="PF00501">
    <property type="entry name" value="AMP-binding"/>
    <property type="match status" value="4"/>
</dbReference>
<dbReference type="NCBIfam" id="TIGR01733">
    <property type="entry name" value="AA-adenyl-dom"/>
    <property type="match status" value="4"/>
</dbReference>
<dbReference type="InterPro" id="IPR010071">
    <property type="entry name" value="AA_adenyl_dom"/>
</dbReference>
<accession>A0A239LM82</accession>
<dbReference type="FunFam" id="3.30.300.30:FF:000010">
    <property type="entry name" value="Enterobactin synthetase component F"/>
    <property type="match status" value="3"/>
</dbReference>
<dbReference type="SUPFAM" id="SSF52777">
    <property type="entry name" value="CoA-dependent acyltransferases"/>
    <property type="match status" value="10"/>
</dbReference>
<organism evidence="7 8">
    <name type="scientific">Pseudomonas japonica</name>
    <dbReference type="NCBI Taxonomy" id="256466"/>
    <lineage>
        <taxon>Bacteria</taxon>
        <taxon>Pseudomonadati</taxon>
        <taxon>Pseudomonadota</taxon>
        <taxon>Gammaproteobacteria</taxon>
        <taxon>Pseudomonadales</taxon>
        <taxon>Pseudomonadaceae</taxon>
        <taxon>Pseudomonas</taxon>
    </lineage>
</organism>
<dbReference type="Pfam" id="PF00550">
    <property type="entry name" value="PP-binding"/>
    <property type="match status" value="4"/>
</dbReference>
<dbReference type="NCBIfam" id="TIGR01720">
    <property type="entry name" value="NRPS-para261"/>
    <property type="match status" value="1"/>
</dbReference>
<evidence type="ECO:0000256" key="1">
    <source>
        <dbReference type="ARBA" id="ARBA00001957"/>
    </source>
</evidence>
<dbReference type="Proteomes" id="UP000198407">
    <property type="component" value="Unassembled WGS sequence"/>
</dbReference>
<sequence>MSGTTAARIAKRFVGLSLEQRRQFLAKLREDGKDFSLLPMPESRHDVETIPLSFAQQRLLFLWQLDPTSDAYKMSTGLRLHGQLDDSALQRSFDHLLQRHEVLRTVFATDGEQPRQVILPQLSLALERVDLGADSDAELARQVAAFNARPFDLINGPLLRAALFRLGAEEHVLVVCMHHIVSDGWSMDIMVREFAQSYQAFSQGSAPSLPALPLQYADYAIWQRQWLDAGEGERQLDYWRQQLGDEQPLLEAAQDFPRPLTQSFRGERLRFDFGADLSGRLNAFARGQGMSLFMLVLAGFSLFLSRQSGQRDIRIGVPNANRGRAETEGLIGFFINTQVLRCQVDERLSYLDLLAAIRDTSLDAQAHQDVPFEQLVDQLAPERSLGHNPLFQAKFNQNVVLKQALSLKLPGLEVSEYPLHREGAHFDLALDITDDGQLIHGDMTYASDLYRRDTVEAFIPALLGLFEALLAAPRAPLYSLGAIAQPAAEEAQAAAPTVLAQWQANVARQPEAIAARCLNESLSFRELDEAANRLAHHLLQQGIAQGQPVAVLMERSLPWLTALLAIFKAGAVYMPLDVKAPRERLQQMLERANAAALLCAADDARLTTLQVTGCANLAFDPAQWQDQPTSAPAVSLAGEAPAYVIHTSGSTGQPKGVLVSHGALASYVRGLLGRLQLAPQASMALASTIAADLGHTVLFGALCDGRTLHVLPEALGFDPDGFADYMATHQVGVLKIVPGHLAALLQASRAADVLPRHALIVGGEACPAGLLQRVRELRPQCRFINHYGPSETTVGVLTHEVPGDAPLPDVVPLGSALPGAVLRVLDDVFNGVAAQVPGELYIGGDSLALGYLGQAALTAERFVPDPHGAAGARLYRSGDRVRRNRDGQLEFIGRADDQVKIRGYRVEPAEVARVLQGLAAVRQAAVLALPQDDDATRLQLLGWCVAEGASAEALRQQLAQLLPDYMVPAQIVLLDQLPLTANGKLDKRALPKPGAVQQRYVAPEGEIEEKLAAIWRDVLKLEQVGSTDNFFELGGDSILSLQIIARAKRQGIKLNPKQLFEKQTIGQLATVAKLIEKKAAAPVVELVSGNLPLLPIQARFFEMDIPQRQHWNQSLLLKPAHKVDAAHLQAALRALLEQHDALRLNFVRQYAGWQAVFAPLDSAAVLWTRNTDDLDALADEAQLSLDLKNGPLLRAVLAELADGSQRLLLVVHHLVVDGVSWRVLLEDLQQAYGAIVAGRPAALPAKTSSYKAWAEKLHGYANSPALEAERDYWRDVLDGAAPDLPQDNPQGSLRIRDAAHASSRLDQTLTAQLLKVAPAAYRTQVNDLLLTALAEVLCQWSGQPSVLVQLEGHGREDLFEDIDLSRTVGWFSSLFPVRLTPGASPAASIRTIKEQLRAVPAKGIGFGVLRYLGDGDFAHALAALPQPRVTFNYLGQFDGSFDQADAAFSLASEGSGQPLCLDGPLGNWLSVNGQVFDGQLRLEWAFSREMFRAETIEALARDYERALRGLIAHCVVDNQGVTPSDFPLAGLDQAQLDRLPQAAATIEDIYPLSPMQQGMLFHSLYAKEAGNYINQLRVSVEGLDAARLRDAWQALLDQHPILRSGFVSAAEHPVQVVLRRVELPFEEIDARDHADLDTWLDQRARAERESGFDLAQGPLLRVLLVRSGEQRHELIYTSHHILMDGWSSSRMLGEVLQRYAGQAPARQGMPYGDYIRWLQAQDGEVARRFWGEQLQAFDEPTRLALAFKGAADGEGYADFVADLDTDLSRRLGDFAREQRVTLNTLVQAAWLLLLQRCTGQSSVTFGATVAGRPADLAGIEEQLGLFINTLPVVASPRSEQSVAAFVQQLQAQNIALREFEHTPLYEVQRWAGWSGEALFDNILVFENYPVSEALQQAAPDGLVFGEVRTREQTHYPLTLVVNTGERLSLRISHDRRQFGAQAVERLAAHFNHLLAALIVDAEAPLGSLALPADAPQVLADHSSEQCIHQRIEAQAARVPHAVALSFGAEQMTYAQLNARANQLAHKLREQGVGPDVLVGLSTERSLEMLVGVLGILKAGGAYVPLDPEYPQDRLDYLRADSGIRLLLTGADLVASALQGYSEANPLNLTTPDNLAYVIYTSGSTGKPKGALLPHHNVLRLFTATDDWFGFDEHDVWSLFHSYAFDFSVWEIFGALMYGGRLVIVPREVTRSPDDFHRLLVDEKVTVLNQTPSAFKQLARVACESSADLALRYVVFGGEALDVGSLQPWFERFGDAQPQLINMYGITETTVHVTYRPISQADLAQAEVSPIGAAIPDLSLRVLDSDFNPVVAGVCGELHVGHAGLARGYHNRAALTAERFVPNPFAADGSRLYRTGDLARYRSEGVIEYAGRIDHQVKIRGFRIELGEIEARLREHEGVREVVVLAVDGPAGQQLAAYLVPGEANADLRDSLKAHLKANLPDYMVPAHLILLDTMPLTANGKLDRKALPKPDAAAAQGAYVAPVSELEQRLATIWAEVLEVEKVGLCDNFFELGGHSLLATQVISRVRQQLDLEVSLRALFEAADLAAFAQAAGQGAAVEAPAILPVDREQPLALSHAQQRQWILWQLDPHSAAYNIPAALRLSGALDVEALRRSFAALVARHETLRTTFRQDGEQAVQIVHPAGDFALLVEAIEADQVQAVVDAEVRRPFDLEQGPLLRVRLLQLGAGEHVLVLTQHHIVSDGWSMPIMVDELARLYAAFSQGQALELPALAVQYADYAQWQRDWMAAGEQARQLDYWTVQLGGEQPVLQLPTDRPRPAQRGERGARVEFELDAVQLQGLKAAARAQGVTLFMLLLAAWQTLLQRYSGQADIRVGVPVANRNRAETEGLIGFFVNTQVLKAEFTADITVAALLQQLKATVAGAQAHQDLPFEQLVEALQPQRDLSRSPLFQVAYNHQTQAAGELRQLPGLRLQAFAASKDTVQFDLTLDTYEGEQGLGAALIYATDLFDAQTVERMAGHWRNLLRAMAADASQRIADLPLQSAEETRRSLDDWNRQLRVFPGELCAHQLFEVQAARLPEAVALSFGAEQLTYAQLNSRANQLAHKLREQGVGPDVLVGLSTERSLEMLVGVLGILKAGGAYVPLDPDYPQDRLDYMQADSGIKLLLTGADLVEAALQGYSAANPLNLTSPDNLAYVIYTSGSTGKPKGALLPHRNLLRLFTATNQWFGFDENDVWTLFHSYAFDFSVWEIFGALLYGGRLVVVPRDVTRSPEDFHQLLVDENVTVLNQTPSAFKQLARVACESSADLALRYVVFGGEALDVGSLKPWFERFGDAQPQLINMYGITETTVHVTYRPISKLDLAQAEVSPIGEAIPDLSWYVLDADFNPVALGCNGELHVGHAGLARGYHHRAALTAERFVPNPFATDGSRLYRTGDLARYRAEGVIEYAGRIDHQVKIRGFRIELGEIEARLQEHEGVREGVVLAIDGAAGQQLAAWFVPRDPARTGLRDSLKAHLKANLPDYMVPTHLIALEAMPLTANGKLDRKALPKPDASQLQNAYVAPVSELEQQLAAIWAEILKVEQVGLADNFFELGGHSLLATQVVSRIRKQLGVELSLRTLFEAADLAAFAGTVAQGAASGTPALVRVGREQPLALSYAQQRQWFLWQLDAESTAYNIPLALRLKGELDIDALEASFTTLIARHETLRTTFRQDGEQAVQIIQPATPFVLAVEEVDATQAQQRVLEEIERPFDLQQGPLLRVRLLRLAPREHVLVLTLHHVVADGWSLPVLVDELVRLYGGLSQGQDVQLGELPIQYADYAHWQRQWMAAGEQERQLAYWTAQLGGEQPVLELPMDRARPAIQQEAGARLGIELDSALVSRLKDVAREQGVTLFMLLLASFQTLLHRHSGQDDIRVGVPVANRTRAETESLIGFFVNTQVLKAGFAPGLTFAALLQQVKQAALQAQAHQELPFEQLVEALQPQRSLSHSPLFQVMYNHQVDVQAVSHALPGLNLEGLDLDSHRAQFDLTLNTAEHAGGISAGLVYATALFDQGSVERLAAHWLNLLRGVCVDVGGAIAELPLLGDDERAFLIEGCNQSARAYPLERGYVALFEEQVAAHPQRIAVTCLAREHSYAELNGAANRLGHALIAAGVGFDQPIALLAERGPDLLGMIVGSFKAGAGYLPLDPALPNQRLSGVIGQSGAPVLVCGAACEAQARELLAGLEDVQLLVWEQVQQASHSVANPGRYSGPDNLAYVIFTSGSTGLPKGVMVEQRGMLNNQLSKVPYLDLSEQDVIAQTASQSFDISVWQFLAAPLFGARVDIVPNDIARDPQALLAHVTQQGITVLESVPSLIQGLLAEERVNLDGLRWMLPTGEAMPPELAKQWLLRYPQIGLVNAYGPAECSDDVAFFRVDLQATESTYLPIGTPTDNNLIYLLDDALELVPLGAVGELCVAGTGVGRGYVGDTRRTVPVFVPNPFGAPGERLYRTGDLARRRADGVLEYVGRADHQVKIRGYRIELGEIETRLQEHPAVREAVVLDIDGAHGKQLAAWLVPADPQRDAATLRDTLKAALKAQLPDYMVPSHFIVLDAMPLTPNGKLDRKALPQPDPSQSQALYIAPVGEREEQLAAIWAEVLKVERVGLNDDFFELGGHSLLAAQLVSRIQSGLGIDVPLRLIFEKPQLNEFIQAFESTSLSLTEDGLFDIEQMMNDMAEV</sequence>